<feature type="domain" description="Heat-inducible transcription repressor HrcA C-terminal" evidence="4">
    <location>
        <begin position="5"/>
        <end position="113"/>
    </location>
</feature>
<evidence type="ECO:0000256" key="2">
    <source>
        <dbReference type="ARBA" id="ARBA00023015"/>
    </source>
</evidence>
<dbReference type="GO" id="GO:0003677">
    <property type="term" value="F:DNA binding"/>
    <property type="evidence" value="ECO:0007669"/>
    <property type="project" value="InterPro"/>
</dbReference>
<dbReference type="PANTHER" id="PTHR34824">
    <property type="entry name" value="HEAT-INDUCIBLE TRANSCRIPTION REPRESSOR HRCA"/>
    <property type="match status" value="1"/>
</dbReference>
<dbReference type="GO" id="GO:0045892">
    <property type="term" value="P:negative regulation of DNA-templated transcription"/>
    <property type="evidence" value="ECO:0007669"/>
    <property type="project" value="TreeGrafter"/>
</dbReference>
<protein>
    <recommendedName>
        <fullName evidence="4">Heat-inducible transcription repressor HrcA C-terminal domain-containing protein</fullName>
    </recommendedName>
</protein>
<reference evidence="5" key="1">
    <citation type="journal article" date="2014" name="Front. Microbiol.">
        <title>High frequency of phylogenetically diverse reductive dehalogenase-homologous genes in deep subseafloor sedimentary metagenomes.</title>
        <authorList>
            <person name="Kawai M."/>
            <person name="Futagami T."/>
            <person name="Toyoda A."/>
            <person name="Takaki Y."/>
            <person name="Nishi S."/>
            <person name="Hori S."/>
            <person name="Arai W."/>
            <person name="Tsubouchi T."/>
            <person name="Morono Y."/>
            <person name="Uchiyama I."/>
            <person name="Ito T."/>
            <person name="Fujiyama A."/>
            <person name="Inagaki F."/>
            <person name="Takami H."/>
        </authorList>
    </citation>
    <scope>NUCLEOTIDE SEQUENCE</scope>
    <source>
        <strain evidence="5">Expedition CK06-06</strain>
    </source>
</reference>
<feature type="non-terminal residue" evidence="5">
    <location>
        <position position="1"/>
    </location>
</feature>
<dbReference type="InterPro" id="IPR002571">
    <property type="entry name" value="HrcA"/>
</dbReference>
<evidence type="ECO:0000256" key="1">
    <source>
        <dbReference type="ARBA" id="ARBA00022491"/>
    </source>
</evidence>
<dbReference type="PANTHER" id="PTHR34824:SF1">
    <property type="entry name" value="HEAT-INDUCIBLE TRANSCRIPTION REPRESSOR HRCA"/>
    <property type="match status" value="1"/>
</dbReference>
<name>X0ZWB5_9ZZZZ</name>
<accession>X0ZWB5</accession>
<proteinExistence type="predicted"/>
<keyword evidence="2" id="KW-0805">Transcription regulation</keyword>
<dbReference type="Gene3D" id="3.30.450.40">
    <property type="match status" value="1"/>
</dbReference>
<evidence type="ECO:0000259" key="4">
    <source>
        <dbReference type="Pfam" id="PF01628"/>
    </source>
</evidence>
<dbReference type="EMBL" id="BART01007861">
    <property type="protein sequence ID" value="GAG64773.1"/>
    <property type="molecule type" value="Genomic_DNA"/>
</dbReference>
<evidence type="ECO:0000256" key="3">
    <source>
        <dbReference type="ARBA" id="ARBA00023163"/>
    </source>
</evidence>
<keyword evidence="3" id="KW-0804">Transcription</keyword>
<gene>
    <name evidence="5" type="ORF">S01H4_17802</name>
</gene>
<comment type="caution">
    <text evidence="5">The sequence shown here is derived from an EMBL/GenBank/DDBJ whole genome shotgun (WGS) entry which is preliminary data.</text>
</comment>
<organism evidence="5">
    <name type="scientific">marine sediment metagenome</name>
    <dbReference type="NCBI Taxonomy" id="412755"/>
    <lineage>
        <taxon>unclassified sequences</taxon>
        <taxon>metagenomes</taxon>
        <taxon>ecological metagenomes</taxon>
    </lineage>
</organism>
<keyword evidence="1" id="KW-0678">Repressor</keyword>
<evidence type="ECO:0000313" key="5">
    <source>
        <dbReference type="EMBL" id="GAG64773.1"/>
    </source>
</evidence>
<dbReference type="SUPFAM" id="SSF55781">
    <property type="entry name" value="GAF domain-like"/>
    <property type="match status" value="1"/>
</dbReference>
<dbReference type="AlphaFoldDB" id="X0ZWB5"/>
<dbReference type="InterPro" id="IPR021153">
    <property type="entry name" value="HrcA_C"/>
</dbReference>
<dbReference type="InterPro" id="IPR029016">
    <property type="entry name" value="GAF-like_dom_sf"/>
</dbReference>
<sequence length="139" mass="14907">VVDVMAQIMASVDDQASQHLYRDGLVNILHQPEFSLPESARQVVGLLEDRTTLEELLTEMLEVGGVQVVIGGEGRWNDLSECSLVVSPYGVSGGATGALGVMGPMRMPYSRAISTVRYVAGLMSDLFGDLYGNIEETSA</sequence>
<dbReference type="Pfam" id="PF01628">
    <property type="entry name" value="HrcA"/>
    <property type="match status" value="1"/>
</dbReference>